<accession>A0A4Y7JCC5</accession>
<dbReference type="STRING" id="3469.A0A4Y7JCC5"/>
<sequence length="280" mass="31881">MLFRYIASGMEMGVVVHQAEQNQNWLPKINYEVPWITFVYTASYQYKYVGTCENNNSQEYRAVSRCLQSCILIMRCHNALKEVAELQQMESLHLRHGYLLYVIWRSQFGRLLLNCKGCGVRSSGKNDGAFEGDIFSFFRRGMHCENGLVQLMLLYYIIYKVLHSGEGPIHGRYSLGYWMGYYISNDCCNKGVHLNRHQWYTKNRTGDALVVLAYIQKDWEKEFSSTSLSRQMVSGVLAGDAPMYYVVSPKDVVIAKPSDAEDLISLASSTRESGGSIGCG</sequence>
<reference evidence="1 2" key="1">
    <citation type="journal article" date="2018" name="Science">
        <title>The opium poppy genome and morphinan production.</title>
        <authorList>
            <person name="Guo L."/>
            <person name="Winzer T."/>
            <person name="Yang X."/>
            <person name="Li Y."/>
            <person name="Ning Z."/>
            <person name="He Z."/>
            <person name="Teodor R."/>
            <person name="Lu Y."/>
            <person name="Bowser T.A."/>
            <person name="Graham I.A."/>
            <person name="Ye K."/>
        </authorList>
    </citation>
    <scope>NUCLEOTIDE SEQUENCE [LARGE SCALE GENOMIC DNA]</scope>
    <source>
        <strain evidence="2">cv. HN1</strain>
        <tissue evidence="1">Leaves</tissue>
    </source>
</reference>
<evidence type="ECO:0000313" key="2">
    <source>
        <dbReference type="Proteomes" id="UP000316621"/>
    </source>
</evidence>
<organism evidence="1 2">
    <name type="scientific">Papaver somniferum</name>
    <name type="common">Opium poppy</name>
    <dbReference type="NCBI Taxonomy" id="3469"/>
    <lineage>
        <taxon>Eukaryota</taxon>
        <taxon>Viridiplantae</taxon>
        <taxon>Streptophyta</taxon>
        <taxon>Embryophyta</taxon>
        <taxon>Tracheophyta</taxon>
        <taxon>Spermatophyta</taxon>
        <taxon>Magnoliopsida</taxon>
        <taxon>Ranunculales</taxon>
        <taxon>Papaveraceae</taxon>
        <taxon>Papaveroideae</taxon>
        <taxon>Papaver</taxon>
    </lineage>
</organism>
<dbReference type="AlphaFoldDB" id="A0A4Y7JCC5"/>
<proteinExistence type="predicted"/>
<name>A0A4Y7JCC5_PAPSO</name>
<dbReference type="Proteomes" id="UP000316621">
    <property type="component" value="Chromosome 4"/>
</dbReference>
<keyword evidence="2" id="KW-1185">Reference proteome</keyword>
<evidence type="ECO:0000313" key="1">
    <source>
        <dbReference type="EMBL" id="RZC58794.1"/>
    </source>
</evidence>
<gene>
    <name evidence="1" type="ORF">C5167_006100</name>
</gene>
<protein>
    <submittedName>
        <fullName evidence="1">Uncharacterized protein</fullName>
    </submittedName>
</protein>
<dbReference type="EMBL" id="CM010718">
    <property type="protein sequence ID" value="RZC58794.1"/>
    <property type="molecule type" value="Genomic_DNA"/>
</dbReference>
<dbReference type="Gramene" id="RZC58794">
    <property type="protein sequence ID" value="RZC58794"/>
    <property type="gene ID" value="C5167_006100"/>
</dbReference>